<sequence>MELKLTRLEWRFYQLHCRLLWLLLLILSPPLLILPTLVISDRLNWRRLECQFRYLIWFPNCLMFLCLILLLPLFGEGSGREASSSFSFDFFSACSCCWCCRNGGSLSWLGIFDEYHYCCTSSLVMNFFIFF</sequence>
<organism evidence="2">
    <name type="scientific">Salix viminalis</name>
    <name type="common">Common osier</name>
    <name type="synonym">Basket willow</name>
    <dbReference type="NCBI Taxonomy" id="40686"/>
    <lineage>
        <taxon>Eukaryota</taxon>
        <taxon>Viridiplantae</taxon>
        <taxon>Streptophyta</taxon>
        <taxon>Embryophyta</taxon>
        <taxon>Tracheophyta</taxon>
        <taxon>Spermatophyta</taxon>
        <taxon>Magnoliopsida</taxon>
        <taxon>eudicotyledons</taxon>
        <taxon>Gunneridae</taxon>
        <taxon>Pentapetalae</taxon>
        <taxon>rosids</taxon>
        <taxon>fabids</taxon>
        <taxon>Malpighiales</taxon>
        <taxon>Salicaceae</taxon>
        <taxon>Saliceae</taxon>
        <taxon>Salix</taxon>
    </lineage>
</organism>
<gene>
    <name evidence="2" type="ORF">SVIM_LOCUS385315</name>
</gene>
<feature type="transmembrane region" description="Helical" evidence="1">
    <location>
        <begin position="20"/>
        <end position="40"/>
    </location>
</feature>
<keyword evidence="1" id="KW-0472">Membrane</keyword>
<protein>
    <submittedName>
        <fullName evidence="2">Uncharacterized protein</fullName>
    </submittedName>
</protein>
<accession>A0A6N2MKV6</accession>
<name>A0A6N2MKV6_SALVM</name>
<evidence type="ECO:0000256" key="1">
    <source>
        <dbReference type="SAM" id="Phobius"/>
    </source>
</evidence>
<evidence type="ECO:0000313" key="2">
    <source>
        <dbReference type="EMBL" id="VFU54793.1"/>
    </source>
</evidence>
<dbReference type="AlphaFoldDB" id="A0A6N2MKV6"/>
<dbReference type="EMBL" id="CAADRP010001852">
    <property type="protein sequence ID" value="VFU54793.1"/>
    <property type="molecule type" value="Genomic_DNA"/>
</dbReference>
<proteinExistence type="predicted"/>
<feature type="transmembrane region" description="Helical" evidence="1">
    <location>
        <begin position="52"/>
        <end position="74"/>
    </location>
</feature>
<keyword evidence="1" id="KW-1133">Transmembrane helix</keyword>
<reference evidence="2" key="1">
    <citation type="submission" date="2019-03" db="EMBL/GenBank/DDBJ databases">
        <authorList>
            <person name="Mank J."/>
            <person name="Almeida P."/>
        </authorList>
    </citation>
    <scope>NUCLEOTIDE SEQUENCE</scope>
    <source>
        <strain evidence="2">78183</strain>
    </source>
</reference>
<keyword evidence="1" id="KW-0812">Transmembrane</keyword>